<dbReference type="PANTHER" id="PTHR46473">
    <property type="entry name" value="GH08155P"/>
    <property type="match status" value="1"/>
</dbReference>
<keyword evidence="7" id="KW-0677">Repeat</keyword>
<evidence type="ECO:0000256" key="13">
    <source>
        <dbReference type="SAM" id="Phobius"/>
    </source>
</evidence>
<feature type="transmembrane region" description="Helical" evidence="13">
    <location>
        <begin position="402"/>
        <end position="423"/>
    </location>
</feature>
<evidence type="ECO:0000313" key="15">
    <source>
        <dbReference type="EMBL" id="CAF0964651.1"/>
    </source>
</evidence>
<dbReference type="Gene3D" id="3.80.10.10">
    <property type="entry name" value="Ribonuclease Inhibitor"/>
    <property type="match status" value="1"/>
</dbReference>
<evidence type="ECO:0000256" key="12">
    <source>
        <dbReference type="ARBA" id="ARBA00023303"/>
    </source>
</evidence>
<organism evidence="15 16">
    <name type="scientific">Adineta steineri</name>
    <dbReference type="NCBI Taxonomy" id="433720"/>
    <lineage>
        <taxon>Eukaryota</taxon>
        <taxon>Metazoa</taxon>
        <taxon>Spiralia</taxon>
        <taxon>Gnathifera</taxon>
        <taxon>Rotifera</taxon>
        <taxon>Eurotatoria</taxon>
        <taxon>Bdelloidea</taxon>
        <taxon>Adinetida</taxon>
        <taxon>Adinetidae</taxon>
        <taxon>Adineta</taxon>
    </lineage>
</organism>
<evidence type="ECO:0000256" key="9">
    <source>
        <dbReference type="ARBA" id="ARBA00023065"/>
    </source>
</evidence>
<accession>A0A814DYB9</accession>
<evidence type="ECO:0000256" key="8">
    <source>
        <dbReference type="ARBA" id="ARBA00022989"/>
    </source>
</evidence>
<evidence type="ECO:0000256" key="7">
    <source>
        <dbReference type="ARBA" id="ARBA00022737"/>
    </source>
</evidence>
<keyword evidence="12" id="KW-0407">Ion channel</keyword>
<keyword evidence="6 14" id="KW-0732">Signal</keyword>
<proteinExistence type="predicted"/>
<dbReference type="SUPFAM" id="SSF52058">
    <property type="entry name" value="L domain-like"/>
    <property type="match status" value="1"/>
</dbReference>
<evidence type="ECO:0000256" key="10">
    <source>
        <dbReference type="ARBA" id="ARBA00023136"/>
    </source>
</evidence>
<keyword evidence="8 13" id="KW-1133">Transmembrane helix</keyword>
<dbReference type="OrthoDB" id="5954366at2759"/>
<dbReference type="GO" id="GO:0034220">
    <property type="term" value="P:monoatomic ion transmembrane transport"/>
    <property type="evidence" value="ECO:0007669"/>
    <property type="project" value="UniProtKB-KW"/>
</dbReference>
<name>A0A814DYB9_9BILA</name>
<keyword evidence="10 13" id="KW-0472">Membrane</keyword>
<keyword evidence="11" id="KW-1015">Disulfide bond</keyword>
<evidence type="ECO:0000256" key="4">
    <source>
        <dbReference type="ARBA" id="ARBA00022614"/>
    </source>
</evidence>
<protein>
    <submittedName>
        <fullName evidence="15">Uncharacterized protein</fullName>
    </submittedName>
</protein>
<evidence type="ECO:0000256" key="2">
    <source>
        <dbReference type="ARBA" id="ARBA00022448"/>
    </source>
</evidence>
<reference evidence="15" key="1">
    <citation type="submission" date="2021-02" db="EMBL/GenBank/DDBJ databases">
        <authorList>
            <person name="Nowell W R."/>
        </authorList>
    </citation>
    <scope>NUCLEOTIDE SEQUENCE</scope>
</reference>
<feature type="chain" id="PRO_5032609457" evidence="14">
    <location>
        <begin position="27"/>
        <end position="539"/>
    </location>
</feature>
<evidence type="ECO:0000256" key="3">
    <source>
        <dbReference type="ARBA" id="ARBA00022475"/>
    </source>
</evidence>
<sequence length="539" mass="63091">MIQQSTSMQIFLIIFILIFVNRITYSLNSSCLSCSSNLCYQCYNTLPIDRTHIEKLSIICNTTKNLFQPQERFYSIIQSFTIINCTMKTLYLDQYTHWNYLEHIKIIHANLTSISSIIFNRSLSMTLPILYSVKTLNLSYNSIRIINKSFSYYFPSLIKLDLSYNHLILIKKKTFINLIYLKELYLNNNYLKQILPNIFPRQSLYFINLNKNSWYCSCTNVLTLSISQPIPICYTPKEFQNQNASDVARQCFLRTKANILITTNRNQKQNLTCIISSIIDSWKNKINKNITLISIWHIEQRRSISYNSLSTLSNKSNEYLICFNFSATHPESIDVIITLPIINVTKAIIVNSSFMFTTIKTTTTTSVTRPLANKLSPFFLWLLNTSKNILPKYFRTSDKHILIVWLILVTIALIIFIFLIYFIHQHKTIDHYHYTKSYSLIPFDKNSPHHRTLFNVKFTCKNHKCLCQYNRRARSTLNLTKSKSSTLLNKQIYSIHPSFIEPSQLRYAKIKRILSTKEMNNDCSTGEFRTIIKLKSLPS</sequence>
<dbReference type="EMBL" id="CAJNOM010000066">
    <property type="protein sequence ID" value="CAF0964651.1"/>
    <property type="molecule type" value="Genomic_DNA"/>
</dbReference>
<dbReference type="Proteomes" id="UP000663832">
    <property type="component" value="Unassembled WGS sequence"/>
</dbReference>
<keyword evidence="9" id="KW-0406">Ion transport</keyword>
<feature type="signal peptide" evidence="14">
    <location>
        <begin position="1"/>
        <end position="26"/>
    </location>
</feature>
<comment type="subcellular location">
    <subcellularLocation>
        <location evidence="1">Cell membrane</location>
        <topology evidence="1">Single-pass membrane protein</topology>
    </subcellularLocation>
</comment>
<dbReference type="PANTHER" id="PTHR46473:SF10">
    <property type="entry name" value="LD45603P-RELATED"/>
    <property type="match status" value="1"/>
</dbReference>
<keyword evidence="3" id="KW-1003">Cell membrane</keyword>
<keyword evidence="5 13" id="KW-0812">Transmembrane</keyword>
<keyword evidence="2" id="KW-0813">Transport</keyword>
<gene>
    <name evidence="15" type="ORF">QVE165_LOCUS13005</name>
</gene>
<dbReference type="InterPro" id="IPR032675">
    <property type="entry name" value="LRR_dom_sf"/>
</dbReference>
<keyword evidence="16" id="KW-1185">Reference proteome</keyword>
<dbReference type="InterPro" id="IPR051432">
    <property type="entry name" value="KCNMA1_auxiliary"/>
</dbReference>
<evidence type="ECO:0000256" key="5">
    <source>
        <dbReference type="ARBA" id="ARBA00022692"/>
    </source>
</evidence>
<dbReference type="GO" id="GO:0005886">
    <property type="term" value="C:plasma membrane"/>
    <property type="evidence" value="ECO:0007669"/>
    <property type="project" value="UniProtKB-SubCell"/>
</dbReference>
<evidence type="ECO:0000256" key="14">
    <source>
        <dbReference type="SAM" id="SignalP"/>
    </source>
</evidence>
<evidence type="ECO:0000313" key="16">
    <source>
        <dbReference type="Proteomes" id="UP000663832"/>
    </source>
</evidence>
<evidence type="ECO:0000256" key="1">
    <source>
        <dbReference type="ARBA" id="ARBA00004162"/>
    </source>
</evidence>
<dbReference type="SMART" id="SM00369">
    <property type="entry name" value="LRR_TYP"/>
    <property type="match status" value="3"/>
</dbReference>
<comment type="caution">
    <text evidence="15">The sequence shown here is derived from an EMBL/GenBank/DDBJ whole genome shotgun (WGS) entry which is preliminary data.</text>
</comment>
<evidence type="ECO:0000256" key="11">
    <source>
        <dbReference type="ARBA" id="ARBA00023157"/>
    </source>
</evidence>
<evidence type="ECO:0000256" key="6">
    <source>
        <dbReference type="ARBA" id="ARBA00022729"/>
    </source>
</evidence>
<dbReference type="InterPro" id="IPR003591">
    <property type="entry name" value="Leu-rich_rpt_typical-subtyp"/>
</dbReference>
<keyword evidence="4" id="KW-0433">Leucine-rich repeat</keyword>
<dbReference type="AlphaFoldDB" id="A0A814DYB9"/>